<organism evidence="2 3">
    <name type="scientific">Marinobacter manganoxydans MnI7-9</name>
    <dbReference type="NCBI Taxonomy" id="1094979"/>
    <lineage>
        <taxon>Bacteria</taxon>
        <taxon>Pseudomonadati</taxon>
        <taxon>Pseudomonadota</taxon>
        <taxon>Gammaproteobacteria</taxon>
        <taxon>Pseudomonadales</taxon>
        <taxon>Marinobacteraceae</taxon>
        <taxon>Marinobacter</taxon>
    </lineage>
</organism>
<evidence type="ECO:0000313" key="2">
    <source>
        <dbReference type="EMBL" id="EHJ03364.1"/>
    </source>
</evidence>
<dbReference type="SUPFAM" id="SSF47240">
    <property type="entry name" value="Ferritin-like"/>
    <property type="match status" value="1"/>
</dbReference>
<name>G6YWH0_9GAMM</name>
<dbReference type="EMBL" id="AGTR01000080">
    <property type="protein sequence ID" value="EHJ03364.1"/>
    <property type="molecule type" value="Genomic_DNA"/>
</dbReference>
<dbReference type="GO" id="GO:0016491">
    <property type="term" value="F:oxidoreductase activity"/>
    <property type="evidence" value="ECO:0007669"/>
    <property type="project" value="InterPro"/>
</dbReference>
<evidence type="ECO:0000259" key="1">
    <source>
        <dbReference type="SMART" id="SM00746"/>
    </source>
</evidence>
<dbReference type="InterPro" id="IPR007029">
    <property type="entry name" value="YHS_dom"/>
</dbReference>
<dbReference type="Proteomes" id="UP000003208">
    <property type="component" value="Unassembled WGS sequence"/>
</dbReference>
<gene>
    <name evidence="2" type="ORF">KYE_16148</name>
</gene>
<accession>G6YWH0</accession>
<dbReference type="InterPro" id="IPR011017">
    <property type="entry name" value="TRASH_dom"/>
</dbReference>
<dbReference type="Pfam" id="PF04945">
    <property type="entry name" value="YHS"/>
    <property type="match status" value="1"/>
</dbReference>
<dbReference type="SMART" id="SM00746">
    <property type="entry name" value="TRASH"/>
    <property type="match status" value="1"/>
</dbReference>
<dbReference type="AlphaFoldDB" id="G6YWH0"/>
<sequence>MKRGREEQKSFEDPVCGMQVSYKTAPAESEYQGKHYYFCATACREQFDADPERYVRAHRQHGSRRG</sequence>
<dbReference type="RefSeq" id="WP_008175323.1">
    <property type="nucleotide sequence ID" value="NZ_AGTR01000080.1"/>
</dbReference>
<protein>
    <submittedName>
        <fullName evidence="2">YHS domain-containing protein</fullName>
    </submittedName>
</protein>
<dbReference type="InterPro" id="IPR012348">
    <property type="entry name" value="RNR-like"/>
</dbReference>
<proteinExistence type="predicted"/>
<dbReference type="Gene3D" id="1.10.620.20">
    <property type="entry name" value="Ribonucleotide Reductase, subunit A"/>
    <property type="match status" value="1"/>
</dbReference>
<evidence type="ECO:0000313" key="3">
    <source>
        <dbReference type="Proteomes" id="UP000003208"/>
    </source>
</evidence>
<reference evidence="2 3" key="1">
    <citation type="journal article" date="2012" name="J. Bacteriol.">
        <title>Genome sequence of deep-sea manganese-oxidizing bacterium Marinobacter manganoxydans MnI7-9.</title>
        <authorList>
            <person name="Wang H."/>
            <person name="Li H."/>
            <person name="Shao Z."/>
            <person name="Liao S."/>
            <person name="Johnstone L."/>
            <person name="Rensing C."/>
            <person name="Wang G."/>
        </authorList>
    </citation>
    <scope>NUCLEOTIDE SEQUENCE [LARGE SCALE GENOMIC DNA]</scope>
    <source>
        <strain evidence="2 3">MnI7-9</strain>
    </source>
</reference>
<feature type="domain" description="TRASH" evidence="1">
    <location>
        <begin position="13"/>
        <end position="51"/>
    </location>
</feature>
<dbReference type="InterPro" id="IPR009078">
    <property type="entry name" value="Ferritin-like_SF"/>
</dbReference>
<keyword evidence="3" id="KW-1185">Reference proteome</keyword>